<organism evidence="1">
    <name type="scientific">Tanacetum cinerariifolium</name>
    <name type="common">Dalmatian daisy</name>
    <name type="synonym">Chrysanthemum cinerariifolium</name>
    <dbReference type="NCBI Taxonomy" id="118510"/>
    <lineage>
        <taxon>Eukaryota</taxon>
        <taxon>Viridiplantae</taxon>
        <taxon>Streptophyta</taxon>
        <taxon>Embryophyta</taxon>
        <taxon>Tracheophyta</taxon>
        <taxon>Spermatophyta</taxon>
        <taxon>Magnoliopsida</taxon>
        <taxon>eudicotyledons</taxon>
        <taxon>Gunneridae</taxon>
        <taxon>Pentapetalae</taxon>
        <taxon>asterids</taxon>
        <taxon>campanulids</taxon>
        <taxon>Asterales</taxon>
        <taxon>Asteraceae</taxon>
        <taxon>Asteroideae</taxon>
        <taxon>Anthemideae</taxon>
        <taxon>Anthemidinae</taxon>
        <taxon>Tanacetum</taxon>
    </lineage>
</organism>
<gene>
    <name evidence="1" type="ORF">Tci_000921</name>
</gene>
<name>A0A699GGU2_TANCI</name>
<proteinExistence type="predicted"/>
<reference evidence="1" key="1">
    <citation type="journal article" date="2019" name="Sci. Rep.">
        <title>Draft genome of Tanacetum cinerariifolium, the natural source of mosquito coil.</title>
        <authorList>
            <person name="Yamashiro T."/>
            <person name="Shiraishi A."/>
            <person name="Satake H."/>
            <person name="Nakayama K."/>
        </authorList>
    </citation>
    <scope>NUCLEOTIDE SEQUENCE</scope>
</reference>
<dbReference type="EMBL" id="BKCJ010000032">
    <property type="protein sequence ID" value="GEU28943.1"/>
    <property type="molecule type" value="Genomic_DNA"/>
</dbReference>
<accession>A0A699GGU2</accession>
<protein>
    <submittedName>
        <fullName evidence="1">Uncharacterized protein</fullName>
    </submittedName>
</protein>
<sequence length="413" mass="47283">MSTNKESSVAGTDKDLSRANESLKTELAQCMLEMQSLEHNKVKHDLDQATVDRNKWNAELKQENSLLKTTLFNKEESIKALNEKNKKVVSEKKDLDERNLEEIVCLQKANRVMSDLLKTYQQPTHTIPMLSKHPNIATSDLHKTALGSSNPKYGNIARESHPAIYDRNRLLGPTHVPNFVWETEEKIALGAESRAKMFEKPGTVKLINYDVLNNSYIKFVPQKELSREQVYWQSASAVKAPFVHTRLAKSEVFSLIRSLKLLFLGLDPIIFQHTKNKHPSVSHECFNHTQQAVETQFLPFLNMFKKLIYQFEEVLVKEVKEFKKIFDELDDEYAQGVKKIKSLEITNRNLVREIKCLTSDSIANDVCAIVRTAAVRMPLDAEISSSCVRELSKGLELETEIAKKYKMLSESEK</sequence>
<dbReference type="AlphaFoldDB" id="A0A699GGU2"/>
<evidence type="ECO:0000313" key="1">
    <source>
        <dbReference type="EMBL" id="GEU28943.1"/>
    </source>
</evidence>
<comment type="caution">
    <text evidence="1">The sequence shown here is derived from an EMBL/GenBank/DDBJ whole genome shotgun (WGS) entry which is preliminary data.</text>
</comment>